<dbReference type="GO" id="GO:0003677">
    <property type="term" value="F:DNA binding"/>
    <property type="evidence" value="ECO:0007669"/>
    <property type="project" value="UniProtKB-KW"/>
</dbReference>
<keyword evidence="7" id="KW-0413">Isomerase</keyword>
<proteinExistence type="inferred from homology"/>
<organism evidence="14 15">
    <name type="scientific">Candidatus Mycoplasma haematohominis</name>
    <dbReference type="NCBI Taxonomy" id="1494318"/>
    <lineage>
        <taxon>Bacteria</taxon>
        <taxon>Bacillati</taxon>
        <taxon>Mycoplasmatota</taxon>
        <taxon>Mollicutes</taxon>
        <taxon>Mycoplasmataceae</taxon>
        <taxon>Mycoplasma</taxon>
    </lineage>
</organism>
<evidence type="ECO:0000259" key="12">
    <source>
        <dbReference type="PROSITE" id="PS51198"/>
    </source>
</evidence>
<dbReference type="InterPro" id="IPR014017">
    <property type="entry name" value="DNA_helicase_UvrD-like_C"/>
</dbReference>
<keyword evidence="3 11" id="KW-0378">Hydrolase</keyword>
<dbReference type="PROSITE" id="PS51217">
    <property type="entry name" value="UVRD_HELICASE_CTER"/>
    <property type="match status" value="1"/>
</dbReference>
<dbReference type="Gene3D" id="3.40.50.300">
    <property type="entry name" value="P-loop containing nucleotide triphosphate hydrolases"/>
    <property type="match status" value="2"/>
</dbReference>
<dbReference type="EMBL" id="BIMN01000006">
    <property type="protein sequence ID" value="GCE63928.1"/>
    <property type="molecule type" value="Genomic_DNA"/>
</dbReference>
<dbReference type="RefSeq" id="WP_216083091.1">
    <property type="nucleotide sequence ID" value="NZ_CACTIB010000016.1"/>
</dbReference>
<evidence type="ECO:0000313" key="14">
    <source>
        <dbReference type="EMBL" id="GCE63928.1"/>
    </source>
</evidence>
<evidence type="ECO:0000256" key="9">
    <source>
        <dbReference type="ARBA" id="ARBA00034808"/>
    </source>
</evidence>
<dbReference type="Proteomes" id="UP000324831">
    <property type="component" value="Unassembled WGS sequence"/>
</dbReference>
<dbReference type="CDD" id="cd17932">
    <property type="entry name" value="DEXQc_UvrD"/>
    <property type="match status" value="1"/>
</dbReference>
<dbReference type="GO" id="GO:0005524">
    <property type="term" value="F:ATP binding"/>
    <property type="evidence" value="ECO:0007669"/>
    <property type="project" value="UniProtKB-UniRule"/>
</dbReference>
<comment type="similarity">
    <text evidence="1">Belongs to the helicase family. UvrD subfamily.</text>
</comment>
<evidence type="ECO:0000256" key="6">
    <source>
        <dbReference type="ARBA" id="ARBA00023125"/>
    </source>
</evidence>
<dbReference type="GO" id="GO:0016887">
    <property type="term" value="F:ATP hydrolysis activity"/>
    <property type="evidence" value="ECO:0007669"/>
    <property type="project" value="RHEA"/>
</dbReference>
<dbReference type="CDD" id="cd18809">
    <property type="entry name" value="SF1_C_RecD"/>
    <property type="match status" value="1"/>
</dbReference>
<accession>A0A478FQS3</accession>
<dbReference type="Gene3D" id="1.10.486.10">
    <property type="entry name" value="PCRA, domain 4"/>
    <property type="match status" value="1"/>
</dbReference>
<dbReference type="Pfam" id="PF13361">
    <property type="entry name" value="UvrD_C"/>
    <property type="match status" value="1"/>
</dbReference>
<evidence type="ECO:0000256" key="5">
    <source>
        <dbReference type="ARBA" id="ARBA00022840"/>
    </source>
</evidence>
<dbReference type="PROSITE" id="PS51198">
    <property type="entry name" value="UVRD_HELICASE_ATP_BIND"/>
    <property type="match status" value="1"/>
</dbReference>
<gene>
    <name evidence="14" type="primary">uvrD1</name>
    <name evidence="14" type="ORF">MHSWG343_09350</name>
</gene>
<feature type="binding site" evidence="11">
    <location>
        <begin position="24"/>
        <end position="31"/>
    </location>
    <ligand>
        <name>ATP</name>
        <dbReference type="ChEBI" id="CHEBI:30616"/>
    </ligand>
</feature>
<evidence type="ECO:0000256" key="10">
    <source>
        <dbReference type="ARBA" id="ARBA00048988"/>
    </source>
</evidence>
<evidence type="ECO:0000256" key="3">
    <source>
        <dbReference type="ARBA" id="ARBA00022801"/>
    </source>
</evidence>
<dbReference type="EC" id="5.6.2.4" evidence="9"/>
<keyword evidence="2 11" id="KW-0547">Nucleotide-binding</keyword>
<evidence type="ECO:0000259" key="13">
    <source>
        <dbReference type="PROSITE" id="PS51217"/>
    </source>
</evidence>
<comment type="catalytic activity">
    <reaction evidence="10">
        <text>ATP + H2O = ADP + phosphate + H(+)</text>
        <dbReference type="Rhea" id="RHEA:13065"/>
        <dbReference type="ChEBI" id="CHEBI:15377"/>
        <dbReference type="ChEBI" id="CHEBI:15378"/>
        <dbReference type="ChEBI" id="CHEBI:30616"/>
        <dbReference type="ChEBI" id="CHEBI:43474"/>
        <dbReference type="ChEBI" id="CHEBI:456216"/>
        <dbReference type="EC" id="5.6.2.4"/>
    </reaction>
</comment>
<dbReference type="AlphaFoldDB" id="A0A478FQS3"/>
<comment type="catalytic activity">
    <reaction evidence="8">
        <text>Couples ATP hydrolysis with the unwinding of duplex DNA by translocating in the 3'-5' direction.</text>
        <dbReference type="EC" id="5.6.2.4"/>
    </reaction>
</comment>
<dbReference type="InterPro" id="IPR000212">
    <property type="entry name" value="DNA_helicase_UvrD/REP"/>
</dbReference>
<evidence type="ECO:0000256" key="11">
    <source>
        <dbReference type="PROSITE-ProRule" id="PRU00560"/>
    </source>
</evidence>
<dbReference type="Pfam" id="PF00580">
    <property type="entry name" value="UvrD-helicase"/>
    <property type="match status" value="1"/>
</dbReference>
<evidence type="ECO:0000256" key="8">
    <source>
        <dbReference type="ARBA" id="ARBA00034617"/>
    </source>
</evidence>
<dbReference type="InterPro" id="IPR014016">
    <property type="entry name" value="UvrD-like_ATP-bd"/>
</dbReference>
<keyword evidence="5 11" id="KW-0067">ATP-binding</keyword>
<dbReference type="GO" id="GO:0000725">
    <property type="term" value="P:recombinational repair"/>
    <property type="evidence" value="ECO:0007669"/>
    <property type="project" value="TreeGrafter"/>
</dbReference>
<evidence type="ECO:0000313" key="15">
    <source>
        <dbReference type="Proteomes" id="UP000324831"/>
    </source>
</evidence>
<dbReference type="SUPFAM" id="SSF52540">
    <property type="entry name" value="P-loop containing nucleoside triphosphate hydrolases"/>
    <property type="match status" value="1"/>
</dbReference>
<dbReference type="PANTHER" id="PTHR11070:SF2">
    <property type="entry name" value="ATP-DEPENDENT DNA HELICASE SRS2"/>
    <property type="match status" value="1"/>
</dbReference>
<keyword evidence="4 11" id="KW-0347">Helicase</keyword>
<reference evidence="14 15" key="1">
    <citation type="submission" date="2019-01" db="EMBL/GenBank/DDBJ databases">
        <title>Draft genome sequences of Candidatus Mycoplasma haemohominis SWG34-3 identified from a patient with pyrexia, anemia and liver dysfunction.</title>
        <authorList>
            <person name="Sekizuka T."/>
            <person name="Hattori N."/>
            <person name="Katano H."/>
            <person name="Takuma T."/>
            <person name="Ito T."/>
            <person name="Arai N."/>
            <person name="Yanai R."/>
            <person name="Ishii S."/>
            <person name="Miura Y."/>
            <person name="Tokunaga T."/>
            <person name="Watanabe H."/>
            <person name="Nomura N."/>
            <person name="Eguchi J."/>
            <person name="Arai T."/>
            <person name="Hasegawa H."/>
            <person name="Nakamaki T."/>
            <person name="Wakita T."/>
            <person name="Niki Y."/>
            <person name="Kuroda M."/>
        </authorList>
    </citation>
    <scope>NUCLEOTIDE SEQUENCE [LARGE SCALE GENOMIC DNA]</scope>
    <source>
        <strain evidence="14">SWG34-3</strain>
    </source>
</reference>
<keyword evidence="6" id="KW-0238">DNA-binding</keyword>
<dbReference type="PANTHER" id="PTHR11070">
    <property type="entry name" value="UVRD / RECB / PCRA DNA HELICASE FAMILY MEMBER"/>
    <property type="match status" value="1"/>
</dbReference>
<protein>
    <recommendedName>
        <fullName evidence="9">DNA 3'-5' helicase</fullName>
        <ecNumber evidence="9">5.6.2.4</ecNumber>
    </recommendedName>
</protein>
<evidence type="ECO:0000256" key="7">
    <source>
        <dbReference type="ARBA" id="ARBA00023235"/>
    </source>
</evidence>
<feature type="domain" description="UvrD-like helicase C-terminal" evidence="13">
    <location>
        <begin position="280"/>
        <end position="542"/>
    </location>
</feature>
<comment type="caution">
    <text evidence="14">The sequence shown here is derived from an EMBL/GenBank/DDBJ whole genome shotgun (WGS) entry which is preliminary data.</text>
</comment>
<dbReference type="InterPro" id="IPR027417">
    <property type="entry name" value="P-loop_NTPase"/>
</dbReference>
<name>A0A478FQS3_9MOLU</name>
<feature type="domain" description="UvrD-like helicase ATP-binding" evidence="12">
    <location>
        <begin position="3"/>
        <end position="285"/>
    </location>
</feature>
<dbReference type="GO" id="GO:0043138">
    <property type="term" value="F:3'-5' DNA helicase activity"/>
    <property type="evidence" value="ECO:0007669"/>
    <property type="project" value="UniProtKB-EC"/>
</dbReference>
<sequence>MPIKLNPEQKAIVSAPNKPILVIAAAGTGKTRVLTERIIHLMNKSNIPPEQILSITFTNMAAEEMKERIQRRIKDSHRIPTAIGTIHSIFSDILRRDIEKICKHRKHSFEILQEEGQNWALKRAFQILNLENSFHKSRLNGIRNLLSDWKTGNFLGIKIISEENIEKYSGIFKEYEKILREKNLMDFDDVLILTSQLLSEYPEIKNYWTAKYKAILIDEVQDLNEIQWRLISKLITNESPNFLAVGDPNQCIYLFNRAKEDIFEVIEKTFPNLIKYELIQNYRSAENIVSLSNEIKHIKFSNSVSSTQQIGEVIHCDSLTEALNELLKSQDYSNWAIIFPKHSDVKEIVELLIKNNIPFKSSRFFLLENPHIEKIILLFQAIFFDNSSPLENILCSKEIKISSHAKKEIINPSNWGTNITLSEFLLDGEEWKNLHVDTADMSLIENFINSIKQLKSLPTDNLSNLVPHLKNFLFANTKLTAASLGKIDLFIEWLKNIQPNPSEESSEDIVMNFKNYSEFSKEEINKKKHNSITLSTVHRSKGLEWNKVIVLEYNYLLDESNSKTKDKHLAYVAITRAKEKLLLVK</sequence>
<evidence type="ECO:0000256" key="4">
    <source>
        <dbReference type="ARBA" id="ARBA00022806"/>
    </source>
</evidence>
<dbReference type="Gene3D" id="1.10.10.160">
    <property type="match status" value="1"/>
</dbReference>
<evidence type="ECO:0000256" key="2">
    <source>
        <dbReference type="ARBA" id="ARBA00022741"/>
    </source>
</evidence>
<evidence type="ECO:0000256" key="1">
    <source>
        <dbReference type="ARBA" id="ARBA00009922"/>
    </source>
</evidence>
<dbReference type="InterPro" id="IPR013986">
    <property type="entry name" value="DExx_box_DNA_helicase_dom_sf"/>
</dbReference>